<evidence type="ECO:0000256" key="9">
    <source>
        <dbReference type="ARBA" id="ARBA00023136"/>
    </source>
</evidence>
<sequence length="248" mass="25915">MTPCCLSPPLLGISTPQNLSSTIYLDPLQLPAGLSISFDSHCGNHTVHGQRRGECTGVKIGQEIIFTVTVTSTECLTGSQHFTIKPQGINEELQVTVTTACNCDCRDEDPSSQHCSHGNGTLHCGVCSCSKGRQGRLCECQLSGDDASDLQQSCRAGNHSALCSGHGRCECGACLCDKNRGGAHCECDHSACPRHNNTLCGGEGLGSGERGRAGPTVSATTLPARDTTTRCAEVRGWARGSGVGRGPL</sequence>
<keyword evidence="3" id="KW-0245">EGF-like domain</keyword>
<evidence type="ECO:0000256" key="1">
    <source>
        <dbReference type="ARBA" id="ARBA00004479"/>
    </source>
</evidence>
<dbReference type="Gene3D" id="2.60.40.1510">
    <property type="entry name" value="ntegrin, alpha v. Chain A, domain 3"/>
    <property type="match status" value="1"/>
</dbReference>
<dbReference type="InterPro" id="IPR015812">
    <property type="entry name" value="Integrin_bsu"/>
</dbReference>
<evidence type="ECO:0000256" key="11">
    <source>
        <dbReference type="ARBA" id="ARBA00023180"/>
    </source>
</evidence>
<dbReference type="Pfam" id="PF23105">
    <property type="entry name" value="EGF_integrin"/>
    <property type="match status" value="1"/>
</dbReference>
<dbReference type="PROSITE" id="PS00243">
    <property type="entry name" value="I_EGF_1"/>
    <property type="match status" value="1"/>
</dbReference>
<evidence type="ECO:0000256" key="4">
    <source>
        <dbReference type="ARBA" id="ARBA00022692"/>
    </source>
</evidence>
<keyword evidence="8" id="KW-0401">Integrin</keyword>
<dbReference type="InterPro" id="IPR032695">
    <property type="entry name" value="Integrin_dom_sf"/>
</dbReference>
<evidence type="ECO:0000256" key="3">
    <source>
        <dbReference type="ARBA" id="ARBA00022536"/>
    </source>
</evidence>
<organism evidence="14 15">
    <name type="scientific">Polyodon spathula</name>
    <name type="common">North American paddlefish</name>
    <name type="synonym">Squalus spathula</name>
    <dbReference type="NCBI Taxonomy" id="7913"/>
    <lineage>
        <taxon>Eukaryota</taxon>
        <taxon>Metazoa</taxon>
        <taxon>Chordata</taxon>
        <taxon>Craniata</taxon>
        <taxon>Vertebrata</taxon>
        <taxon>Euteleostomi</taxon>
        <taxon>Actinopterygii</taxon>
        <taxon>Chondrostei</taxon>
        <taxon>Acipenseriformes</taxon>
        <taxon>Polyodontidae</taxon>
        <taxon>Polyodon</taxon>
    </lineage>
</organism>
<evidence type="ECO:0000256" key="2">
    <source>
        <dbReference type="ARBA" id="ARBA00007449"/>
    </source>
</evidence>
<dbReference type="SUPFAM" id="SSF69179">
    <property type="entry name" value="Integrin domains"/>
    <property type="match status" value="1"/>
</dbReference>
<keyword evidence="15" id="KW-1185">Reference proteome</keyword>
<dbReference type="Proteomes" id="UP001166093">
    <property type="component" value="Unassembled WGS sequence"/>
</dbReference>
<reference evidence="14" key="1">
    <citation type="journal article" date="2021" name="Cell">
        <title>Tracing the genetic footprints of vertebrate landing in non-teleost ray-finned fishes.</title>
        <authorList>
            <person name="Bi X."/>
            <person name="Wang K."/>
            <person name="Yang L."/>
            <person name="Pan H."/>
            <person name="Jiang H."/>
            <person name="Wei Q."/>
            <person name="Fang M."/>
            <person name="Yu H."/>
            <person name="Zhu C."/>
            <person name="Cai Y."/>
            <person name="He Y."/>
            <person name="Gan X."/>
            <person name="Zeng H."/>
            <person name="Yu D."/>
            <person name="Zhu Y."/>
            <person name="Jiang H."/>
            <person name="Qiu Q."/>
            <person name="Yang H."/>
            <person name="Zhang Y.E."/>
            <person name="Wang W."/>
            <person name="Zhu M."/>
            <person name="He S."/>
            <person name="Zhang G."/>
        </authorList>
    </citation>
    <scope>NUCLEOTIDE SEQUENCE</scope>
    <source>
        <strain evidence="14">Pddl_001</strain>
    </source>
</reference>
<comment type="subcellular location">
    <subcellularLocation>
        <location evidence="1">Membrane</location>
        <topology evidence="1">Single-pass type I membrane protein</topology>
    </subcellularLocation>
</comment>
<dbReference type="PANTHER" id="PTHR10082:SF36">
    <property type="entry name" value="INTEGRIN BETA-7"/>
    <property type="match status" value="1"/>
</dbReference>
<dbReference type="EMBL" id="JAAWVQ010042078">
    <property type="protein sequence ID" value="MBN3274623.1"/>
    <property type="molecule type" value="Genomic_DNA"/>
</dbReference>
<dbReference type="InterPro" id="IPR040622">
    <property type="entry name" value="EGF_integrin_1"/>
</dbReference>
<keyword evidence="4" id="KW-0812">Transmembrane</keyword>
<dbReference type="InterPro" id="IPR057073">
    <property type="entry name" value="EGF_integrin_2"/>
</dbReference>
<evidence type="ECO:0000256" key="5">
    <source>
        <dbReference type="ARBA" id="ARBA00022729"/>
    </source>
</evidence>
<dbReference type="Gene3D" id="2.170.300.10">
    <property type="entry name" value="Tie2 ligand-binding domain superfamily"/>
    <property type="match status" value="1"/>
</dbReference>
<evidence type="ECO:0000256" key="6">
    <source>
        <dbReference type="ARBA" id="ARBA00022737"/>
    </source>
</evidence>
<keyword evidence="10" id="KW-1015">Disulfide bond</keyword>
<evidence type="ECO:0000259" key="12">
    <source>
        <dbReference type="Pfam" id="PF18372"/>
    </source>
</evidence>
<dbReference type="PANTHER" id="PTHR10082">
    <property type="entry name" value="INTEGRIN BETA SUBUNIT"/>
    <property type="match status" value="1"/>
</dbReference>
<evidence type="ECO:0000256" key="8">
    <source>
        <dbReference type="ARBA" id="ARBA00023037"/>
    </source>
</evidence>
<feature type="non-terminal residue" evidence="14">
    <location>
        <position position="248"/>
    </location>
</feature>
<feature type="domain" description="Integrin beta epidermal growth factor-like" evidence="12">
    <location>
        <begin position="107"/>
        <end position="133"/>
    </location>
</feature>
<evidence type="ECO:0000256" key="7">
    <source>
        <dbReference type="ARBA" id="ARBA00022989"/>
    </source>
</evidence>
<keyword evidence="7" id="KW-1133">Transmembrane helix</keyword>
<evidence type="ECO:0000259" key="13">
    <source>
        <dbReference type="Pfam" id="PF23105"/>
    </source>
</evidence>
<keyword evidence="11" id="KW-0325">Glycoprotein</keyword>
<name>A0ABS2XKC7_POLSP</name>
<protein>
    <submittedName>
        <fullName evidence="14">ITB7 protein</fullName>
    </submittedName>
</protein>
<dbReference type="Pfam" id="PF18372">
    <property type="entry name" value="I-EGF_1"/>
    <property type="match status" value="1"/>
</dbReference>
<feature type="domain" description="Integrin beta epidermal growth factor-like" evidence="13">
    <location>
        <begin position="149"/>
        <end position="182"/>
    </location>
</feature>
<dbReference type="InterPro" id="IPR057243">
    <property type="entry name" value="Integrin_I-EGF_CS"/>
</dbReference>
<feature type="non-terminal residue" evidence="14">
    <location>
        <position position="1"/>
    </location>
</feature>
<keyword evidence="5" id="KW-0732">Signal</keyword>
<gene>
    <name evidence="14" type="primary">Itgb7</name>
    <name evidence="14" type="ORF">GTO93_0006734</name>
</gene>
<comment type="similarity">
    <text evidence="2">Belongs to the integrin beta chain family.</text>
</comment>
<proteinExistence type="inferred from homology"/>
<dbReference type="PROSITE" id="PS52047">
    <property type="entry name" value="I_EGF_2"/>
    <property type="match status" value="2"/>
</dbReference>
<keyword evidence="6" id="KW-0677">Repeat</keyword>
<accession>A0ABS2XKC7</accession>
<evidence type="ECO:0000313" key="15">
    <source>
        <dbReference type="Proteomes" id="UP001166093"/>
    </source>
</evidence>
<comment type="caution">
    <text evidence="14">The sequence shown here is derived from an EMBL/GenBank/DDBJ whole genome shotgun (WGS) entry which is preliminary data.</text>
</comment>
<keyword evidence="9" id="KW-0472">Membrane</keyword>
<evidence type="ECO:0000313" key="14">
    <source>
        <dbReference type="EMBL" id="MBN3274623.1"/>
    </source>
</evidence>
<evidence type="ECO:0000256" key="10">
    <source>
        <dbReference type="ARBA" id="ARBA00023157"/>
    </source>
</evidence>